<sequence length="106" mass="12133">MPPIVPEFPVRFLGNLYANKASQSERSTAIRVVRAYHRNKGWLKESVNRSSYKRWPSDIVRADVRTGFHVSSETGRDLKRGGHLTVNFVSASQGRLRPACHIFRRP</sequence>
<organism evidence="1 2">
    <name type="scientific">Plicaturopsis crispa FD-325 SS-3</name>
    <dbReference type="NCBI Taxonomy" id="944288"/>
    <lineage>
        <taxon>Eukaryota</taxon>
        <taxon>Fungi</taxon>
        <taxon>Dikarya</taxon>
        <taxon>Basidiomycota</taxon>
        <taxon>Agaricomycotina</taxon>
        <taxon>Agaricomycetes</taxon>
        <taxon>Agaricomycetidae</taxon>
        <taxon>Amylocorticiales</taxon>
        <taxon>Amylocorticiaceae</taxon>
        <taxon>Plicatura</taxon>
        <taxon>Plicaturopsis crispa</taxon>
    </lineage>
</organism>
<name>A0A0C9SJU9_PLICR</name>
<evidence type="ECO:0000313" key="1">
    <source>
        <dbReference type="EMBL" id="KII82616.1"/>
    </source>
</evidence>
<proteinExistence type="predicted"/>
<gene>
    <name evidence="1" type="ORF">PLICRDRAFT_181257</name>
</gene>
<evidence type="ECO:0000313" key="2">
    <source>
        <dbReference type="Proteomes" id="UP000053263"/>
    </source>
</evidence>
<dbReference type="HOGENOM" id="CLU_2292878_0_0_1"/>
<dbReference type="Proteomes" id="UP000053263">
    <property type="component" value="Unassembled WGS sequence"/>
</dbReference>
<accession>A0A0C9SJU9</accession>
<dbReference type="AlphaFoldDB" id="A0A0C9SJU9"/>
<keyword evidence="2" id="KW-1185">Reference proteome</keyword>
<reference evidence="1 2" key="1">
    <citation type="submission" date="2014-06" db="EMBL/GenBank/DDBJ databases">
        <title>Evolutionary Origins and Diversification of the Mycorrhizal Mutualists.</title>
        <authorList>
            <consortium name="DOE Joint Genome Institute"/>
            <consortium name="Mycorrhizal Genomics Consortium"/>
            <person name="Kohler A."/>
            <person name="Kuo A."/>
            <person name="Nagy L.G."/>
            <person name="Floudas D."/>
            <person name="Copeland A."/>
            <person name="Barry K.W."/>
            <person name="Cichocki N."/>
            <person name="Veneault-Fourrey C."/>
            <person name="LaButti K."/>
            <person name="Lindquist E.A."/>
            <person name="Lipzen A."/>
            <person name="Lundell T."/>
            <person name="Morin E."/>
            <person name="Murat C."/>
            <person name="Riley R."/>
            <person name="Ohm R."/>
            <person name="Sun H."/>
            <person name="Tunlid A."/>
            <person name="Henrissat B."/>
            <person name="Grigoriev I.V."/>
            <person name="Hibbett D.S."/>
            <person name="Martin F."/>
        </authorList>
    </citation>
    <scope>NUCLEOTIDE SEQUENCE [LARGE SCALE GENOMIC DNA]</scope>
    <source>
        <strain evidence="1 2">FD-325 SS-3</strain>
    </source>
</reference>
<protein>
    <submittedName>
        <fullName evidence="1">Uncharacterized protein</fullName>
    </submittedName>
</protein>
<dbReference type="EMBL" id="KN832852">
    <property type="protein sequence ID" value="KII82616.1"/>
    <property type="molecule type" value="Genomic_DNA"/>
</dbReference>